<evidence type="ECO:0000313" key="1">
    <source>
        <dbReference type="EMBL" id="RKL66562.1"/>
    </source>
</evidence>
<dbReference type="Proteomes" id="UP000281498">
    <property type="component" value="Unassembled WGS sequence"/>
</dbReference>
<dbReference type="SUPFAM" id="SSF54909">
    <property type="entry name" value="Dimeric alpha+beta barrel"/>
    <property type="match status" value="1"/>
</dbReference>
<organism evidence="1 2">
    <name type="scientific">Salipaludibacillus neizhouensis</name>
    <dbReference type="NCBI Taxonomy" id="885475"/>
    <lineage>
        <taxon>Bacteria</taxon>
        <taxon>Bacillati</taxon>
        <taxon>Bacillota</taxon>
        <taxon>Bacilli</taxon>
        <taxon>Bacillales</taxon>
        <taxon>Bacillaceae</taxon>
    </lineage>
</organism>
<name>A0A3A9K7Q0_9BACI</name>
<dbReference type="Gene3D" id="3.30.70.100">
    <property type="match status" value="1"/>
</dbReference>
<dbReference type="OrthoDB" id="2627153at2"/>
<keyword evidence="2" id="KW-1185">Reference proteome</keyword>
<gene>
    <name evidence="1" type="ORF">CR203_14840</name>
</gene>
<protein>
    <recommendedName>
        <fullName evidence="3">ABM domain-containing protein</fullName>
    </recommendedName>
</protein>
<evidence type="ECO:0000313" key="2">
    <source>
        <dbReference type="Proteomes" id="UP000281498"/>
    </source>
</evidence>
<reference evidence="1 2" key="1">
    <citation type="submission" date="2017-10" db="EMBL/GenBank/DDBJ databases">
        <title>Bacillus sp. nov., a halophilic bacterium isolated from a Keqin Lake.</title>
        <authorList>
            <person name="Wang H."/>
        </authorList>
    </citation>
    <scope>NUCLEOTIDE SEQUENCE [LARGE SCALE GENOMIC DNA]</scope>
    <source>
        <strain evidence="1 2">KCTC 13187</strain>
    </source>
</reference>
<sequence length="99" mass="11586">MGDNIVNVLRRSKYIRVALGQVKEHKLKKFIDMQKKVWNVEMQKSQGMLGGTFTFSKKNSNDFLVLTGWESEDSQEAYAEEIFLELLKIAKPKNDIWYI</sequence>
<proteinExistence type="predicted"/>
<dbReference type="RefSeq" id="WP_110935841.1">
    <property type="nucleotide sequence ID" value="NZ_KZ614146.1"/>
</dbReference>
<dbReference type="EMBL" id="PDOE01000006">
    <property type="protein sequence ID" value="RKL66562.1"/>
    <property type="molecule type" value="Genomic_DNA"/>
</dbReference>
<dbReference type="InterPro" id="IPR011008">
    <property type="entry name" value="Dimeric_a/b-barrel"/>
</dbReference>
<accession>A0A3A9K7Q0</accession>
<dbReference type="AlphaFoldDB" id="A0A3A9K7Q0"/>
<evidence type="ECO:0008006" key="3">
    <source>
        <dbReference type="Google" id="ProtNLM"/>
    </source>
</evidence>
<comment type="caution">
    <text evidence="1">The sequence shown here is derived from an EMBL/GenBank/DDBJ whole genome shotgun (WGS) entry which is preliminary data.</text>
</comment>